<proteinExistence type="predicted"/>
<dbReference type="Proteomes" id="UP001521184">
    <property type="component" value="Unassembled WGS sequence"/>
</dbReference>
<dbReference type="Pfam" id="PF22939">
    <property type="entry name" value="WHD_GPIID"/>
    <property type="match status" value="1"/>
</dbReference>
<dbReference type="PANTHER" id="PTHR10039:SF15">
    <property type="entry name" value="NACHT DOMAIN-CONTAINING PROTEIN"/>
    <property type="match status" value="1"/>
</dbReference>
<evidence type="ECO:0000259" key="2">
    <source>
        <dbReference type="Pfam" id="PF22939"/>
    </source>
</evidence>
<feature type="domain" description="Nephrocystin 3-like N-terminal" evidence="3">
    <location>
        <begin position="51"/>
        <end position="211"/>
    </location>
</feature>
<dbReference type="InterPro" id="IPR002110">
    <property type="entry name" value="Ankyrin_rpt"/>
</dbReference>
<dbReference type="InterPro" id="IPR027417">
    <property type="entry name" value="P-loop_NTPase"/>
</dbReference>
<dbReference type="Gene3D" id="3.40.50.300">
    <property type="entry name" value="P-loop containing nucleotide triphosphate hydrolases"/>
    <property type="match status" value="1"/>
</dbReference>
<evidence type="ECO:0000313" key="4">
    <source>
        <dbReference type="EMBL" id="KAL1632889.1"/>
    </source>
</evidence>
<dbReference type="Pfam" id="PF24883">
    <property type="entry name" value="NPHP3_N"/>
    <property type="match status" value="1"/>
</dbReference>
<gene>
    <name evidence="4" type="ORF">SLS58_011282</name>
</gene>
<dbReference type="SMART" id="SM00248">
    <property type="entry name" value="ANK"/>
    <property type="match status" value="8"/>
</dbReference>
<name>A0ABR3SZZ0_9PEZI</name>
<comment type="caution">
    <text evidence="4">The sequence shown here is derived from an EMBL/GenBank/DDBJ whole genome shotgun (WGS) entry which is preliminary data.</text>
</comment>
<dbReference type="InterPro" id="IPR056884">
    <property type="entry name" value="NPHP3-like_N"/>
</dbReference>
<evidence type="ECO:0000256" key="1">
    <source>
        <dbReference type="ARBA" id="ARBA00022737"/>
    </source>
</evidence>
<evidence type="ECO:0000259" key="3">
    <source>
        <dbReference type="Pfam" id="PF24883"/>
    </source>
</evidence>
<dbReference type="SUPFAM" id="SSF48403">
    <property type="entry name" value="Ankyrin repeat"/>
    <property type="match status" value="2"/>
</dbReference>
<protein>
    <recommendedName>
        <fullName evidence="6">Ankyrin repeat protein</fullName>
    </recommendedName>
</protein>
<evidence type="ECO:0008006" key="6">
    <source>
        <dbReference type="Google" id="ProtNLM"/>
    </source>
</evidence>
<sequence length="1103" mass="120526">MVCSFCIDDEDEPIDDPTPDSIQAWLEALPPLDFTHAHAFTLSQRLHHRPDTGTVITEAPEFTAWAGSTTNSNNSNKTLLCTGPPGSGKTVALATAVEWLRERHASPSSSSSAAAADAAADATAVIPVYFSAAQPKALLLERVYTTLALALLRAMPAGRSAFPEEFVDEVWPELVRGAIGARDVARLVGGLAGAFGRVYLVVDGLDELEGDGGGQGVREEFLREVAGWQRRGTGPVWLLLACCGSEGLVAIDDDDALEGCAVVDVGADGSVLDGYRDERVSRLSGAVADDPALRVEIGKAVEVRCGKSAAEELLARLHDDREGSALNAAYGLVVDRINSQPANRKALAQKAMSWIVRARRPLCVAELLHALAFNEDGTAWSEGEVPSIDDVVASCAGLVSVEPETDEIRVLHKTVLDYFRDEADEWMQPTEKVMAMCCMTYLQLEEPEDAFCQYIWDDWKEEEEWPLGDYSMRYWGEHAHGARNDVDIQESALRLLRHRQSLLRAKRNILDNLKDPRGHSYYCETMPSITLLAHFGLDQTLDAYLADQVNRVSPLMDRTMNAALQLAIDRNQTEIFKVILRFIQRTGRSTYMNLTSVTGKVRYAIDAANHPAIEAALDILPLAANKRQEILESLLRAAIKEENARTARFVAKRKDFSPSSHDLFDATAHGMTELVEMLLDRDDIDPHVLDNDRRTTLAFAAFKGLPRVVELLLSNAQVDPSIRDKFGYRALTLAVMRADEDNEFSMKLIIQRLIRHGIDNNIDTGLNDKTKDGQTLLTHAVRTGRLEIFSLLLEYLGDELAGRDHNGRCLVSHAVEALWRNMDVLKALINTHSLPANIPDNDGKTPLIWAAQTAPCAEKIAVLLQSGKDISINAQDSYGRSALSYAVQHTDQDAAAAIAALLAHPNLDPNLRDAAGQTALWHAWDIAAAANTTTTPLHQLLAHPLTDPNAADPHGRTIATHKAQTSRPWALAPILAHPRAAPNATDATARTALHHAVLDHPQTVAALLFVDDDDGCQTMRMKIDPNPRDADGRTPLSLAVERGVARAGQTVATLLRHPGARVDGEPDAFGLTPVDNRPYASVETVDMLEQPGKAREPALRASE</sequence>
<reference evidence="4 5" key="1">
    <citation type="journal article" date="2023" name="Plant Dis.">
        <title>First Report of Diplodia intermedia Causing Canker and Dieback Diseases on Apple Trees in Canada.</title>
        <authorList>
            <person name="Ellouze W."/>
            <person name="Ilyukhin E."/>
            <person name="Sulman M."/>
            <person name="Ali S."/>
        </authorList>
    </citation>
    <scope>NUCLEOTIDE SEQUENCE [LARGE SCALE GENOMIC DNA]</scope>
    <source>
        <strain evidence="4 5">M45-28</strain>
    </source>
</reference>
<keyword evidence="5" id="KW-1185">Reference proteome</keyword>
<dbReference type="InterPro" id="IPR054471">
    <property type="entry name" value="GPIID_WHD"/>
</dbReference>
<accession>A0ABR3SZZ0</accession>
<dbReference type="PANTHER" id="PTHR10039">
    <property type="entry name" value="AMELOGENIN"/>
    <property type="match status" value="1"/>
</dbReference>
<dbReference type="Pfam" id="PF12796">
    <property type="entry name" value="Ank_2"/>
    <property type="match status" value="2"/>
</dbReference>
<evidence type="ECO:0000313" key="5">
    <source>
        <dbReference type="Proteomes" id="UP001521184"/>
    </source>
</evidence>
<feature type="domain" description="GPI inositol-deacylase winged helix" evidence="2">
    <location>
        <begin position="342"/>
        <end position="422"/>
    </location>
</feature>
<organism evidence="4 5">
    <name type="scientific">Diplodia intermedia</name>
    <dbReference type="NCBI Taxonomy" id="856260"/>
    <lineage>
        <taxon>Eukaryota</taxon>
        <taxon>Fungi</taxon>
        <taxon>Dikarya</taxon>
        <taxon>Ascomycota</taxon>
        <taxon>Pezizomycotina</taxon>
        <taxon>Dothideomycetes</taxon>
        <taxon>Dothideomycetes incertae sedis</taxon>
        <taxon>Botryosphaeriales</taxon>
        <taxon>Botryosphaeriaceae</taxon>
        <taxon>Diplodia</taxon>
    </lineage>
</organism>
<dbReference type="EMBL" id="JAKEKT020000174">
    <property type="protein sequence ID" value="KAL1632889.1"/>
    <property type="molecule type" value="Genomic_DNA"/>
</dbReference>
<dbReference type="Gene3D" id="1.25.40.20">
    <property type="entry name" value="Ankyrin repeat-containing domain"/>
    <property type="match status" value="4"/>
</dbReference>
<dbReference type="InterPro" id="IPR036770">
    <property type="entry name" value="Ankyrin_rpt-contain_sf"/>
</dbReference>
<keyword evidence="1" id="KW-0677">Repeat</keyword>